<evidence type="ECO:0000313" key="6">
    <source>
        <dbReference type="Proteomes" id="UP000295151"/>
    </source>
</evidence>
<dbReference type="RefSeq" id="WP_133979648.1">
    <property type="nucleotide sequence ID" value="NZ_SOCE01000001.1"/>
</dbReference>
<dbReference type="AlphaFoldDB" id="A0A4R7TBZ0"/>
<dbReference type="SUPFAM" id="SSF47413">
    <property type="entry name" value="lambda repressor-like DNA-binding domains"/>
    <property type="match status" value="1"/>
</dbReference>
<proteinExistence type="predicted"/>
<dbReference type="Pfam" id="PF13377">
    <property type="entry name" value="Peripla_BP_3"/>
    <property type="match status" value="1"/>
</dbReference>
<dbReference type="GO" id="GO:0003700">
    <property type="term" value="F:DNA-binding transcription factor activity"/>
    <property type="evidence" value="ECO:0007669"/>
    <property type="project" value="TreeGrafter"/>
</dbReference>
<accession>A0A4R7TBZ0</accession>
<dbReference type="SUPFAM" id="SSF53822">
    <property type="entry name" value="Periplasmic binding protein-like I"/>
    <property type="match status" value="1"/>
</dbReference>
<dbReference type="InterPro" id="IPR046335">
    <property type="entry name" value="LacI/GalR-like_sensor"/>
</dbReference>
<evidence type="ECO:0000256" key="2">
    <source>
        <dbReference type="ARBA" id="ARBA00023125"/>
    </source>
</evidence>
<feature type="domain" description="HTH lacI-type" evidence="4">
    <location>
        <begin position="17"/>
        <end position="71"/>
    </location>
</feature>
<protein>
    <submittedName>
        <fullName evidence="5">LacI family transcriptional regulator</fullName>
    </submittedName>
</protein>
<evidence type="ECO:0000313" key="5">
    <source>
        <dbReference type="EMBL" id="TDU89600.1"/>
    </source>
</evidence>
<dbReference type="CDD" id="cd01392">
    <property type="entry name" value="HTH_LacI"/>
    <property type="match status" value="1"/>
</dbReference>
<dbReference type="OrthoDB" id="37081at2"/>
<dbReference type="PANTHER" id="PTHR30146">
    <property type="entry name" value="LACI-RELATED TRANSCRIPTIONAL REPRESSOR"/>
    <property type="match status" value="1"/>
</dbReference>
<evidence type="ECO:0000256" key="1">
    <source>
        <dbReference type="ARBA" id="ARBA00023015"/>
    </source>
</evidence>
<dbReference type="PANTHER" id="PTHR30146:SF109">
    <property type="entry name" value="HTH-TYPE TRANSCRIPTIONAL REGULATOR GALS"/>
    <property type="match status" value="1"/>
</dbReference>
<dbReference type="EMBL" id="SOCE01000001">
    <property type="protein sequence ID" value="TDU89600.1"/>
    <property type="molecule type" value="Genomic_DNA"/>
</dbReference>
<evidence type="ECO:0000256" key="3">
    <source>
        <dbReference type="ARBA" id="ARBA00023163"/>
    </source>
</evidence>
<dbReference type="CDD" id="cd06293">
    <property type="entry name" value="PBP1_LacI-like"/>
    <property type="match status" value="1"/>
</dbReference>
<dbReference type="Gene3D" id="3.40.50.2300">
    <property type="match status" value="2"/>
</dbReference>
<keyword evidence="3" id="KW-0804">Transcription</keyword>
<dbReference type="Proteomes" id="UP000295151">
    <property type="component" value="Unassembled WGS sequence"/>
</dbReference>
<dbReference type="GO" id="GO:0000976">
    <property type="term" value="F:transcription cis-regulatory region binding"/>
    <property type="evidence" value="ECO:0007669"/>
    <property type="project" value="TreeGrafter"/>
</dbReference>
<keyword evidence="6" id="KW-1185">Reference proteome</keyword>
<dbReference type="Pfam" id="PF00356">
    <property type="entry name" value="LacI"/>
    <property type="match status" value="1"/>
</dbReference>
<keyword evidence="2" id="KW-0238">DNA-binding</keyword>
<dbReference type="InterPro" id="IPR010982">
    <property type="entry name" value="Lambda_DNA-bd_dom_sf"/>
</dbReference>
<dbReference type="Gene3D" id="1.10.260.40">
    <property type="entry name" value="lambda repressor-like DNA-binding domains"/>
    <property type="match status" value="1"/>
</dbReference>
<dbReference type="SMART" id="SM00354">
    <property type="entry name" value="HTH_LACI"/>
    <property type="match status" value="1"/>
</dbReference>
<dbReference type="PROSITE" id="PS50932">
    <property type="entry name" value="HTH_LACI_2"/>
    <property type="match status" value="1"/>
</dbReference>
<dbReference type="PROSITE" id="PS00356">
    <property type="entry name" value="HTH_LACI_1"/>
    <property type="match status" value="1"/>
</dbReference>
<keyword evidence="1" id="KW-0805">Transcription regulation</keyword>
<dbReference type="InterPro" id="IPR000843">
    <property type="entry name" value="HTH_LacI"/>
</dbReference>
<comment type="caution">
    <text evidence="5">The sequence shown here is derived from an EMBL/GenBank/DDBJ whole genome shotgun (WGS) entry which is preliminary data.</text>
</comment>
<gene>
    <name evidence="5" type="ORF">EV138_3174</name>
</gene>
<dbReference type="InterPro" id="IPR028082">
    <property type="entry name" value="Peripla_BP_I"/>
</dbReference>
<name>A0A4R7TBZ0_9ACTN</name>
<evidence type="ECO:0000259" key="4">
    <source>
        <dbReference type="PROSITE" id="PS50932"/>
    </source>
</evidence>
<organism evidence="5 6">
    <name type="scientific">Kribbella voronezhensis</name>
    <dbReference type="NCBI Taxonomy" id="2512212"/>
    <lineage>
        <taxon>Bacteria</taxon>
        <taxon>Bacillati</taxon>
        <taxon>Actinomycetota</taxon>
        <taxon>Actinomycetes</taxon>
        <taxon>Propionibacteriales</taxon>
        <taxon>Kribbellaceae</taxon>
        <taxon>Kribbella</taxon>
    </lineage>
</organism>
<reference evidence="5 6" key="1">
    <citation type="submission" date="2019-03" db="EMBL/GenBank/DDBJ databases">
        <title>Genomic Encyclopedia of Type Strains, Phase III (KMG-III): the genomes of soil and plant-associated and newly described type strains.</title>
        <authorList>
            <person name="Whitman W."/>
        </authorList>
    </citation>
    <scope>NUCLEOTIDE SEQUENCE [LARGE SCALE GENOMIC DNA]</scope>
    <source>
        <strain evidence="5 6">VKM Ac-2575</strain>
    </source>
</reference>
<sequence>MTPSGTADRARPTRAAAGVKEVAAAAGVSLGTVSNVLNRPEMVSAATRAKVEAAMLSLGFVRNESARQLRAGSSRIFAYLMLDAGNPFFTDVARGVEEAAREAGLSVFLCNSNEDAGREADYLDLLEQQRVQGVLITPVDPDSPRLSQLPARGTPVVVVDRAIDDGEHCSVAVDDVFGGEVALSHLLELGHERIAFVGGPNNIGQVTDRRAGARRAMERAGRPAEDLIDLVTGALTVAEGRGAGQRLAGLPAARRPTAAFCANDLLALGLLQQCVSLGLRVPEDLAIVGYDDIEFAAAAAVPLTSVRQPRQLLGHTAAELLLDESSNPDHEHQRVTFTPELVVRTSTRGSSPS</sequence>